<comment type="caution">
    <text evidence="1">The sequence shown here is derived from an EMBL/GenBank/DDBJ whole genome shotgun (WGS) entry which is preliminary data.</text>
</comment>
<accession>A0ABU2BQ39</accession>
<dbReference type="Proteomes" id="UP001183648">
    <property type="component" value="Unassembled WGS sequence"/>
</dbReference>
<reference evidence="1 2" key="1">
    <citation type="submission" date="2023-07" db="EMBL/GenBank/DDBJ databases">
        <title>Sequencing the genomes of 1000 actinobacteria strains.</title>
        <authorList>
            <person name="Klenk H.-P."/>
        </authorList>
    </citation>
    <scope>NUCLEOTIDE SEQUENCE [LARGE SCALE GENOMIC DNA]</scope>
    <source>
        <strain evidence="1 2">DSM 19426</strain>
    </source>
</reference>
<proteinExistence type="predicted"/>
<organism evidence="1 2">
    <name type="scientific">Nocardioides marmoribigeumensis</name>
    <dbReference type="NCBI Taxonomy" id="433649"/>
    <lineage>
        <taxon>Bacteria</taxon>
        <taxon>Bacillati</taxon>
        <taxon>Actinomycetota</taxon>
        <taxon>Actinomycetes</taxon>
        <taxon>Propionibacteriales</taxon>
        <taxon>Nocardioidaceae</taxon>
        <taxon>Nocardioides</taxon>
    </lineage>
</organism>
<dbReference type="RefSeq" id="WP_310297673.1">
    <property type="nucleotide sequence ID" value="NZ_BAAAPS010000011.1"/>
</dbReference>
<protein>
    <submittedName>
        <fullName evidence="1">Uncharacterized protein</fullName>
    </submittedName>
</protein>
<gene>
    <name evidence="1" type="ORF">J2S63_000304</name>
</gene>
<evidence type="ECO:0000313" key="2">
    <source>
        <dbReference type="Proteomes" id="UP001183648"/>
    </source>
</evidence>
<sequence length="68" mass="7225">MRYDADGLVGVGVERPGVKVLVHATAGSLAWVLNTPLAHRPHQFALASSVPIELTDPPVIAQTEVRSL</sequence>
<name>A0ABU2BQ39_9ACTN</name>
<keyword evidence="2" id="KW-1185">Reference proteome</keyword>
<dbReference type="EMBL" id="JAVDYG010000001">
    <property type="protein sequence ID" value="MDR7360751.1"/>
    <property type="molecule type" value="Genomic_DNA"/>
</dbReference>
<evidence type="ECO:0000313" key="1">
    <source>
        <dbReference type="EMBL" id="MDR7360751.1"/>
    </source>
</evidence>